<sequence>MWKILQDALPLGAALGTPRYSLSESLLPSSLGSYGVFGYLARNALIFKNIDLCPADIVSWLSQDKAVVCVIGQGSSAEPFVASPLMAEGEALLQARSLHFTKICIRSDN</sequence>
<comment type="caution">
    <text evidence="1">The sequence shown here is derived from an EMBL/GenBank/DDBJ whole genome shotgun (WGS) entry which is preliminary data.</text>
</comment>
<gene>
    <name evidence="1" type="ORF">F2Q70_00017990</name>
</gene>
<name>A0A8S9HXY8_BRACR</name>
<reference evidence="1" key="1">
    <citation type="submission" date="2019-12" db="EMBL/GenBank/DDBJ databases">
        <title>Genome sequencing and annotation of Brassica cretica.</title>
        <authorList>
            <person name="Studholme D.J."/>
            <person name="Sarris P.F."/>
        </authorList>
    </citation>
    <scope>NUCLEOTIDE SEQUENCE</scope>
    <source>
        <strain evidence="1">PFS-102/07</strain>
        <tissue evidence="1">Leaf</tissue>
    </source>
</reference>
<accession>A0A8S9HXY8</accession>
<proteinExistence type="predicted"/>
<protein>
    <submittedName>
        <fullName evidence="1">Uncharacterized protein</fullName>
    </submittedName>
</protein>
<evidence type="ECO:0000313" key="1">
    <source>
        <dbReference type="EMBL" id="KAF2562939.1"/>
    </source>
</evidence>
<organism evidence="1">
    <name type="scientific">Brassica cretica</name>
    <name type="common">Mustard</name>
    <dbReference type="NCBI Taxonomy" id="69181"/>
    <lineage>
        <taxon>Eukaryota</taxon>
        <taxon>Viridiplantae</taxon>
        <taxon>Streptophyta</taxon>
        <taxon>Embryophyta</taxon>
        <taxon>Tracheophyta</taxon>
        <taxon>Spermatophyta</taxon>
        <taxon>Magnoliopsida</taxon>
        <taxon>eudicotyledons</taxon>
        <taxon>Gunneridae</taxon>
        <taxon>Pentapetalae</taxon>
        <taxon>rosids</taxon>
        <taxon>malvids</taxon>
        <taxon>Brassicales</taxon>
        <taxon>Brassicaceae</taxon>
        <taxon>Brassiceae</taxon>
        <taxon>Brassica</taxon>
    </lineage>
</organism>
<dbReference type="AlphaFoldDB" id="A0A8S9HXY8"/>
<dbReference type="EMBL" id="QGKY02001250">
    <property type="protein sequence ID" value="KAF2562939.1"/>
    <property type="molecule type" value="Genomic_DNA"/>
</dbReference>